<protein>
    <submittedName>
        <fullName evidence="1">Uncharacterized protein</fullName>
    </submittedName>
</protein>
<dbReference type="RefSeq" id="WP_094861759.1">
    <property type="nucleotide sequence ID" value="NZ_NKYE01000003.1"/>
</dbReference>
<proteinExistence type="predicted"/>
<evidence type="ECO:0000313" key="2">
    <source>
        <dbReference type="Proteomes" id="UP000242444"/>
    </source>
</evidence>
<reference evidence="1 2" key="1">
    <citation type="submission" date="2017-07" db="EMBL/GenBank/DDBJ databases">
        <title>Amycolatopsis antarcticus sp. nov., isolated from the surface of an Antarcticus brown macroalga.</title>
        <authorList>
            <person name="Wang J."/>
            <person name="Leiva S."/>
            <person name="Huang J."/>
            <person name="Huang Y."/>
        </authorList>
    </citation>
    <scope>NUCLEOTIDE SEQUENCE [LARGE SCALE GENOMIC DNA]</scope>
    <source>
        <strain evidence="1 2">AU-G6</strain>
    </source>
</reference>
<name>A0A263D660_9PSEU</name>
<dbReference type="EMBL" id="NKYE01000003">
    <property type="protein sequence ID" value="OZM74002.1"/>
    <property type="molecule type" value="Genomic_DNA"/>
</dbReference>
<comment type="caution">
    <text evidence="1">The sequence shown here is derived from an EMBL/GenBank/DDBJ whole genome shotgun (WGS) entry which is preliminary data.</text>
</comment>
<dbReference type="InParanoid" id="A0A263D660"/>
<gene>
    <name evidence="1" type="ORF">CFN78_06865</name>
</gene>
<organism evidence="1 2">
    <name type="scientific">Amycolatopsis antarctica</name>
    <dbReference type="NCBI Taxonomy" id="1854586"/>
    <lineage>
        <taxon>Bacteria</taxon>
        <taxon>Bacillati</taxon>
        <taxon>Actinomycetota</taxon>
        <taxon>Actinomycetes</taxon>
        <taxon>Pseudonocardiales</taxon>
        <taxon>Pseudonocardiaceae</taxon>
        <taxon>Amycolatopsis</taxon>
    </lineage>
</organism>
<dbReference type="Proteomes" id="UP000242444">
    <property type="component" value="Unassembled WGS sequence"/>
</dbReference>
<evidence type="ECO:0000313" key="1">
    <source>
        <dbReference type="EMBL" id="OZM74002.1"/>
    </source>
</evidence>
<keyword evidence="2" id="KW-1185">Reference proteome</keyword>
<sequence>MGETWTDLISESQLASYERRAYTDRWGRDQWIDQLISDGVLMTSAAVDAQVADIRAMLAAAITSTEQRHAARMASIDEHTRELARQSERVHALVNVRRKTLRMADLMAALGLAALLPEEKR</sequence>
<dbReference type="AlphaFoldDB" id="A0A263D660"/>
<accession>A0A263D660</accession>